<evidence type="ECO:0000256" key="1">
    <source>
        <dbReference type="SAM" id="MobiDB-lite"/>
    </source>
</evidence>
<feature type="domain" description="Putative adhesin Stv" evidence="2">
    <location>
        <begin position="2110"/>
        <end position="2225"/>
    </location>
</feature>
<feature type="compositionally biased region" description="Low complexity" evidence="1">
    <location>
        <begin position="1630"/>
        <end position="1639"/>
    </location>
</feature>
<dbReference type="Pfam" id="PF21527">
    <property type="entry name" value="Stv"/>
    <property type="match status" value="1"/>
</dbReference>
<dbReference type="InterPro" id="IPR025157">
    <property type="entry name" value="Hemagglutinin_rpt"/>
</dbReference>
<accession>A0A699GIX3</accession>
<feature type="region of interest" description="Disordered" evidence="1">
    <location>
        <begin position="267"/>
        <end position="299"/>
    </location>
</feature>
<dbReference type="EMBL" id="BKCJ010000050">
    <property type="protein sequence ID" value="GEU29182.1"/>
    <property type="molecule type" value="Genomic_DNA"/>
</dbReference>
<dbReference type="GO" id="GO:0003824">
    <property type="term" value="F:catalytic activity"/>
    <property type="evidence" value="ECO:0007669"/>
    <property type="project" value="UniProtKB-ARBA"/>
</dbReference>
<gene>
    <name evidence="3" type="ORF">Tci_001160</name>
</gene>
<comment type="caution">
    <text evidence="3">The sequence shown here is derived from an EMBL/GenBank/DDBJ whole genome shotgun (WGS) entry which is preliminary data.</text>
</comment>
<feature type="region of interest" description="Disordered" evidence="1">
    <location>
        <begin position="1630"/>
        <end position="1674"/>
    </location>
</feature>
<evidence type="ECO:0000313" key="3">
    <source>
        <dbReference type="EMBL" id="GEU29182.1"/>
    </source>
</evidence>
<organism evidence="3">
    <name type="scientific">Tanacetum cinerariifolium</name>
    <name type="common">Dalmatian daisy</name>
    <name type="synonym">Chrysanthemum cinerariifolium</name>
    <dbReference type="NCBI Taxonomy" id="118510"/>
    <lineage>
        <taxon>Eukaryota</taxon>
        <taxon>Viridiplantae</taxon>
        <taxon>Streptophyta</taxon>
        <taxon>Embryophyta</taxon>
        <taxon>Tracheophyta</taxon>
        <taxon>Spermatophyta</taxon>
        <taxon>Magnoliopsida</taxon>
        <taxon>eudicotyledons</taxon>
        <taxon>Gunneridae</taxon>
        <taxon>Pentapetalae</taxon>
        <taxon>asterids</taxon>
        <taxon>campanulids</taxon>
        <taxon>Asterales</taxon>
        <taxon>Asteraceae</taxon>
        <taxon>Asteroideae</taxon>
        <taxon>Anthemideae</taxon>
        <taxon>Anthemidinae</taxon>
        <taxon>Tanacetum</taxon>
    </lineage>
</organism>
<sequence length="2229" mass="222717">MAINTWSRPTVERTSSSAIRLIERPRANSQIVSGKVLSINAVQLENSSTTSQTKITEVGEVRTYSYQDVPKPLSSYSEINRTTIVDGTGATAPVAPAATGAGTRANVQSAGATTGASAANVNLWLNTVGNNAGPVAGVSASQGQGAAGVGGATGPAGAGAVGGVGGGNAVGTVSGAGAAGAQGGNVATGAAAVGLTGANVSSVQAAGGASAPSGTDRAGYAGPTGNAAEVAGVHAGAAAGTGGIAAAGALGTGLPGQVAGQQGFYETDRAGNAGQPGNTVGGNVAHNAGSGTPTLNDPGRLAAAAQQGGDHTLANIGAMIGAAGSVLNPAQGVGGSVVVPGANASQMDSSGKPVAAMAAGTMAAIDTVRGGANQATASALSSKPRSPSIQQVALSNPSGKAEVVRTGAKPVQLPNASLFKVQPAVEARYLVETDPRFANYREWTGSDYMTAQIQLDPTVTQKRLGDGFYEQQLVREQVAELTGHRYSGDYSSDEEQYRGLMDAGVSYAQQWGLRPGVALSAEQMAALTSDIVWLVERDVTMADGSVQKALVPQVYVRLRADDIDGTGALLAGKDVDINLNGDLTNSGTIAGRDVVLLNAENVNNLAGRIDGDAVAIATRNDLNNISGAISANSTLQASAGRDINVTTSTLIDGSSTPWQPQPVLGRVAGLYVTGGANGSGSMALSAGRDISIAGAIVSNTAATGTTALSSGRDINLAGATVSGAETDGATILSAGRDLNLATGLAGAGVNAAGLPTGVANVGSLVQGAKVALVAGNDINNTASNVVADQQLTASAGRDINLVTTTVSSFNQSRKGGNTITDTSTVVDKVAGLSVTGTGEGTALVVQAGRDINLTAAAIGNAGVNGQTSLVAGNNLNLKTVDIASSHDVVRNADNYTRQSTASEVGTQITGAGNVALQAGNDIAAQAAKIDAQGTLALSAGSDISLLSGVESERTDTASKVKKSGTFSSKTTITRDTVETSTALGTSLAGESVNIVAGHDLTLAAASVVAEGGVNLLAKNDITIGSVGLESAENHIKEVKKSGSMGLSKTKINQGDAGTITNIFGSSVTGGAVTVQAGQDIGVIGSQLTADNALTLNAGRDLLIASAAQAGTEQHTYEKKKSSFSLDFTEGLGYSKVLDNTANKDATVSRVGSELSGGSVLTISGRDTTISGSTVVADEDIGIAAGRDLNIISAQNTSGGESSSSSMKSGSIGTRFQAAIGTVKTTQDSTYDSVTQMGSQVASLGGDVTLNAGELYTQTASDVLAPVGDIGIVAKEVLITAASNLNNNTDQTTYSKTAIGGSINIPIVDAAKSFGGTLSSAGKTSDPRMQALAAVTLASKATDLASIASQGLSQTGIKISISLGNSKSESEVKQASDLAVGSTVKAGGDVSIVATGAGLASDLTISGSKVDAGGNLALAADDQVNVLAAQNTQSQTSKNSSSGTSVGVGINLGGSQSGFSFEFSANQARGKADGIDTFYTNSYVSAGKTATLISGGDTTLKGAVTTAETIKAIIGGDLNIVSLQDSSIYASESSSSGVNASLCIPPICYGVSTVGGSVSKNKANGNFVSVVEQTGMRAGDGGFQLNVAGNTDLQAGLIASSQKAMALGNNSLITGTLTTSDLQNKDEYSASGYSVSGSVGTKAPGQSGADTKEKVASANTKAGSSGSMGFGSTSGSQESVTTAAISAGTVVISDAAQQEALTGKTATEMIAGLNRDVSSDKDSSGALTKGWDAHKMEQEVQAQVAITEAFSVAASSEISKYAAGKLAEAQTLRESADTQSDPAQRDALLSQAAQIDRDWSEGGTARMIANTAAGALGGGLIGLAGGATGSAVSGALYHADVPASMGALPQDQQARIQKMANDAGFNSLTSDVDWQTLKLVSDLRFDAESQNLPQAEVNSRIGNYLTLLGATPEQVASVLNTYANAGLSAVSTPRTPRVEQTLLGPTSPPDEAFAGDYAAGTVRDGVFLGTKVIDKGTQGVGNVLTQVGEVIDSSPVAKFTLEGLDFVSGPVIYGVNKIPVVEDLKNQAMGVVTGYFREGFNEAGYDLASSDYGAIGGGAIVAVGLSGFAGVIKNVGKKFDFSSNITERSIDGAAGHSYADNVLPGGSGQALAGHGELRGTGGVTTVPEGSPVTLPRMGIKILDETGQYIERGDWAGLAEAAKRNPRIANDLNGMTTWLPGATVPNYTLKAPTGLNIYRSSITVEDATSLSNMLRPNMGNVCWAACTIFKY</sequence>
<dbReference type="InterPro" id="IPR049002">
    <property type="entry name" value="Stv"/>
</dbReference>
<reference evidence="3" key="1">
    <citation type="journal article" date="2019" name="Sci. Rep.">
        <title>Draft genome of Tanacetum cinerariifolium, the natural source of mosquito coil.</title>
        <authorList>
            <person name="Yamashiro T."/>
            <person name="Shiraishi A."/>
            <person name="Satake H."/>
            <person name="Nakayama K."/>
        </authorList>
    </citation>
    <scope>NUCLEOTIDE SEQUENCE</scope>
</reference>
<name>A0A699GIX3_TANCI</name>
<dbReference type="Pfam" id="PF13332">
    <property type="entry name" value="Fil_haemagg_2"/>
    <property type="match status" value="4"/>
</dbReference>
<evidence type="ECO:0000259" key="2">
    <source>
        <dbReference type="Pfam" id="PF21527"/>
    </source>
</evidence>
<protein>
    <recommendedName>
        <fullName evidence="2">Putative adhesin Stv domain-containing protein</fullName>
    </recommendedName>
</protein>
<feature type="compositionally biased region" description="Low complexity" evidence="1">
    <location>
        <begin position="1662"/>
        <end position="1674"/>
    </location>
</feature>
<proteinExistence type="predicted"/>